<dbReference type="SUPFAM" id="SSF53335">
    <property type="entry name" value="S-adenosyl-L-methionine-dependent methyltransferases"/>
    <property type="match status" value="1"/>
</dbReference>
<dbReference type="GO" id="GO:0008168">
    <property type="term" value="F:methyltransferase activity"/>
    <property type="evidence" value="ECO:0007669"/>
    <property type="project" value="UniProtKB-KW"/>
</dbReference>
<dbReference type="EMBL" id="JAHESD010000003">
    <property type="protein sequence ID" value="MBT1702033.1"/>
    <property type="molecule type" value="Genomic_DNA"/>
</dbReference>
<dbReference type="InterPro" id="IPR029063">
    <property type="entry name" value="SAM-dependent_MTases_sf"/>
</dbReference>
<evidence type="ECO:0000259" key="1">
    <source>
        <dbReference type="Pfam" id="PF08241"/>
    </source>
</evidence>
<keyword evidence="2" id="KW-0808">Transferase</keyword>
<comment type="caution">
    <text evidence="2">The sequence shown here is derived from an EMBL/GenBank/DDBJ whole genome shotgun (WGS) entry which is preliminary data.</text>
</comment>
<accession>A0ABS5VKQ9</accession>
<dbReference type="CDD" id="cd02440">
    <property type="entry name" value="AdoMet_MTases"/>
    <property type="match status" value="1"/>
</dbReference>
<dbReference type="GO" id="GO:0032259">
    <property type="term" value="P:methylation"/>
    <property type="evidence" value="ECO:0007669"/>
    <property type="project" value="UniProtKB-KW"/>
</dbReference>
<dbReference type="Proteomes" id="UP000772618">
    <property type="component" value="Unassembled WGS sequence"/>
</dbReference>
<evidence type="ECO:0000313" key="3">
    <source>
        <dbReference type="Proteomes" id="UP000772618"/>
    </source>
</evidence>
<organism evidence="2 3">
    <name type="scientific">Chryseosolibacter indicus</name>
    <dbReference type="NCBI Taxonomy" id="2782351"/>
    <lineage>
        <taxon>Bacteria</taxon>
        <taxon>Pseudomonadati</taxon>
        <taxon>Bacteroidota</taxon>
        <taxon>Cytophagia</taxon>
        <taxon>Cytophagales</taxon>
        <taxon>Chryseotaleaceae</taxon>
        <taxon>Chryseosolibacter</taxon>
    </lineage>
</organism>
<gene>
    <name evidence="2" type="ORF">KK060_02005</name>
</gene>
<name>A0ABS5VKQ9_9BACT</name>
<dbReference type="RefSeq" id="WP_254151728.1">
    <property type="nucleotide sequence ID" value="NZ_JAHESD010000003.1"/>
</dbReference>
<reference evidence="2 3" key="1">
    <citation type="submission" date="2021-05" db="EMBL/GenBank/DDBJ databases">
        <title>A Polyphasic approach of four new species of the genus Ohtaekwangia: Ohtaekwangia histidinii sp. nov., Ohtaekwangia cretensis sp. nov., Ohtaekwangia indiensis sp. nov., Ohtaekwangia reichenbachii sp. nov. from diverse environment.</title>
        <authorList>
            <person name="Octaviana S."/>
        </authorList>
    </citation>
    <scope>NUCLEOTIDE SEQUENCE [LARGE SCALE GENOMIC DNA]</scope>
    <source>
        <strain evidence="2 3">PWU20</strain>
    </source>
</reference>
<dbReference type="InterPro" id="IPR013216">
    <property type="entry name" value="Methyltransf_11"/>
</dbReference>
<dbReference type="Pfam" id="PF08241">
    <property type="entry name" value="Methyltransf_11"/>
    <property type="match status" value="1"/>
</dbReference>
<keyword evidence="3" id="KW-1185">Reference proteome</keyword>
<keyword evidence="2" id="KW-0489">Methyltransferase</keyword>
<evidence type="ECO:0000313" key="2">
    <source>
        <dbReference type="EMBL" id="MBT1702033.1"/>
    </source>
</evidence>
<proteinExistence type="predicted"/>
<sequence length="252" mass="29540">MKGILPVFIDNVLKFMYNILRNIVWLYRRLVGITSDDLSNRYHKKRSSQLINEYLSVHDKKLLQIGCQSHPMEGWLNVDLEPKSDSVVYMDATKTFPFADSTFNFIFSEHMIEHVTFNEGGFMLSECYRTLKPGGRIRIVTPDLKFLIELYSTSKSELQNRYISFSKRYFKSEVPSIDTVVINNFFRDWGHKFIHDEKSLRHILAGIGFTHIDRLEINESKSPELRNIEKHGIEITEEFNRLESIVIEAVKP</sequence>
<feature type="domain" description="Methyltransferase type 11" evidence="1">
    <location>
        <begin position="86"/>
        <end position="137"/>
    </location>
</feature>
<dbReference type="Gene3D" id="3.40.50.150">
    <property type="entry name" value="Vaccinia Virus protein VP39"/>
    <property type="match status" value="1"/>
</dbReference>
<protein>
    <submittedName>
        <fullName evidence="2">Methyltransferase domain-containing protein</fullName>
    </submittedName>
</protein>